<evidence type="ECO:0000313" key="1">
    <source>
        <dbReference type="EMBL" id="KAJ9092535.1"/>
    </source>
</evidence>
<proteinExistence type="predicted"/>
<protein>
    <submittedName>
        <fullName evidence="1">Uncharacterized protein</fullName>
    </submittedName>
</protein>
<accession>A0ACC2V0S4</accession>
<keyword evidence="2" id="KW-1185">Reference proteome</keyword>
<dbReference type="EMBL" id="JASBWT010000037">
    <property type="protein sequence ID" value="KAJ9092535.1"/>
    <property type="molecule type" value="Genomic_DNA"/>
</dbReference>
<sequence>MEAYTDLVTSTFQAAAAVLVVCGVGYFLSGTDSTISTLALLPLSKKVLLPCFIFATFATSTVLEWRSIWKLSVALGVGLHLVAKCPGWMIESISFNNVSSFPILLWYALYQLTSFKGGDVLLSHLRWRTMETNSDIFMRGLSYLAVNLVVTEFARAVLSLATGVVKPVVVQLEEIPEGEAASVLEHDDDLSESDIDEHPEATEDTPLVAKRWTGSPYSPRRLTALSAISPLAIASVSGLIVGLIPGVKHRVADESSSFWQTFGVAVLFLGMVFPVVEMLGIGAGLKAGGKKRLEEKVPPTLGLVLTLAAWKYVALPAAMIAMAYGFRKSLPTKVFLYDPVFAFVLGTMTLSPPSFPVSTSPYRTSVHLTTTVLYLMTPLSISAAIATVGRGVSYDTDFDVKRALKSAAGGGLAGAAAMVLQVLALMPLRTIMNYQYRYGGSIKGATKKLYDDGGYKRYYAGLAAALFQGPLSRFGDTAANAGIFALLESLTWPVLVKTVAASLASATFRMLLTPIDTLKTTQQTQGGVAGLRLLRERIKEHGISCLFWGAFGTAGATFVGHYPWFGTYNYLQAHLPPSHTLVQQLFRQAFIGFAASVVSDTISNSLRVIKTYRQVHERDVGYIEAAREIIRTEGLPGLFGRGLPTRLLANGIQGLLFSVLWKLFSDL</sequence>
<organism evidence="1 2">
    <name type="scientific">Naganishia friedmannii</name>
    <dbReference type="NCBI Taxonomy" id="89922"/>
    <lineage>
        <taxon>Eukaryota</taxon>
        <taxon>Fungi</taxon>
        <taxon>Dikarya</taxon>
        <taxon>Basidiomycota</taxon>
        <taxon>Agaricomycotina</taxon>
        <taxon>Tremellomycetes</taxon>
        <taxon>Filobasidiales</taxon>
        <taxon>Filobasidiaceae</taxon>
        <taxon>Naganishia</taxon>
    </lineage>
</organism>
<gene>
    <name evidence="1" type="ORF">QFC21_006766</name>
</gene>
<reference evidence="1" key="1">
    <citation type="submission" date="2023-04" db="EMBL/GenBank/DDBJ databases">
        <title>Draft Genome sequencing of Naganishia species isolated from polar environments using Oxford Nanopore Technology.</title>
        <authorList>
            <person name="Leo P."/>
            <person name="Venkateswaran K."/>
        </authorList>
    </citation>
    <scope>NUCLEOTIDE SEQUENCE</scope>
    <source>
        <strain evidence="1">MNA-CCFEE 5423</strain>
    </source>
</reference>
<name>A0ACC2V0S4_9TREE</name>
<comment type="caution">
    <text evidence="1">The sequence shown here is derived from an EMBL/GenBank/DDBJ whole genome shotgun (WGS) entry which is preliminary data.</text>
</comment>
<evidence type="ECO:0000313" key="2">
    <source>
        <dbReference type="Proteomes" id="UP001227268"/>
    </source>
</evidence>
<dbReference type="Proteomes" id="UP001227268">
    <property type="component" value="Unassembled WGS sequence"/>
</dbReference>